<dbReference type="PANTHER" id="PTHR47427">
    <property type="entry name" value="PROTEIN STE12"/>
    <property type="match status" value="1"/>
</dbReference>
<reference evidence="7 8" key="1">
    <citation type="submission" date="2018-03" db="EMBL/GenBank/DDBJ databases">
        <title>Candida pseudohaemulonii genome assembly and annotation.</title>
        <authorList>
            <person name="Munoz J.F."/>
            <person name="Gade L.G."/>
            <person name="Chow N.A."/>
            <person name="Litvintseva A.P."/>
            <person name="Loparev V.N."/>
            <person name="Cuomo C.A."/>
        </authorList>
    </citation>
    <scope>NUCLEOTIDE SEQUENCE [LARGE SCALE GENOMIC DNA]</scope>
    <source>
        <strain evidence="7 8">B12108</strain>
    </source>
</reference>
<keyword evidence="4" id="KW-0539">Nucleus</keyword>
<dbReference type="OrthoDB" id="1095242at2759"/>
<feature type="compositionally biased region" description="Polar residues" evidence="6">
    <location>
        <begin position="478"/>
        <end position="497"/>
    </location>
</feature>
<dbReference type="Proteomes" id="UP000241107">
    <property type="component" value="Unassembled WGS sequence"/>
</dbReference>
<dbReference type="GO" id="GO:0003700">
    <property type="term" value="F:DNA-binding transcription factor activity"/>
    <property type="evidence" value="ECO:0007669"/>
    <property type="project" value="InterPro"/>
</dbReference>
<keyword evidence="3" id="KW-0804">Transcription</keyword>
<proteinExistence type="inferred from homology"/>
<comment type="caution">
    <text evidence="7">The sequence shown here is derived from an EMBL/GenBank/DDBJ whole genome shotgun (WGS) entry which is preliminary data.</text>
</comment>
<evidence type="ECO:0000256" key="4">
    <source>
        <dbReference type="ARBA" id="ARBA00023242"/>
    </source>
</evidence>
<comment type="subcellular location">
    <subcellularLocation>
        <location evidence="1">Nucleus</location>
    </subcellularLocation>
</comment>
<dbReference type="SMART" id="SM00424">
    <property type="entry name" value="STE"/>
    <property type="match status" value="1"/>
</dbReference>
<dbReference type="Pfam" id="PF02200">
    <property type="entry name" value="STE"/>
    <property type="match status" value="1"/>
</dbReference>
<feature type="compositionally biased region" description="Basic and acidic residues" evidence="6">
    <location>
        <begin position="498"/>
        <end position="511"/>
    </location>
</feature>
<dbReference type="GO" id="GO:2000220">
    <property type="term" value="P:regulation of pseudohyphal growth"/>
    <property type="evidence" value="ECO:0007669"/>
    <property type="project" value="TreeGrafter"/>
</dbReference>
<evidence type="ECO:0000256" key="5">
    <source>
        <dbReference type="ARBA" id="ARBA00024345"/>
    </source>
</evidence>
<keyword evidence="8" id="KW-1185">Reference proteome</keyword>
<gene>
    <name evidence="7" type="ORF">C7M61_000464</name>
</gene>
<dbReference type="STRING" id="418784.A0A2P7YXY2"/>
<dbReference type="GO" id="GO:0005634">
    <property type="term" value="C:nucleus"/>
    <property type="evidence" value="ECO:0007669"/>
    <property type="project" value="UniProtKB-SubCell"/>
</dbReference>
<dbReference type="PANTHER" id="PTHR47427:SF1">
    <property type="entry name" value="PROTEIN STE12"/>
    <property type="match status" value="1"/>
</dbReference>
<sequence length="511" mass="58394">MLKGPSTSVSDDVTESLRLIEDLKFFLVTAPANWQENQVIRRYYLNNDEGFVSCVFWNNLYFITGTDIVRCILYKFQQFGRTITDRKKFEEGIFSDLRNLKAGTDAVLEEPKSEFLDFLFKNSCLRTQKKQKVFYWFNVPHDKLMADALDRDLKREKLGQTPTSVASKEPALSFNYEEDTNSSLYEQLTAHLDMTSQSINVPIKGDPAESPEYVCHLRVPGYEDEVADENDDDEEDDDFPLDYIQEPHTAPGDYITLDGAYHSGAYINALDNDFDSIDASFIQRQPVTTNIASTDDYLIEQTQPARSLHAEPKLMFPRSANEETSFMSLSPAQIHAQYPTNISSAAVPQYSAQTMMPYPIPTSAVMSQFYDPGYGMVHEQMPSFYQEEMYGHPMTQMGSIGPVVYEEMSPYRGAFYGGHDLLLYNTQPSLRQREVSFNMMRKRQQLQPNKVTKPRSRKPSTEYENRIYARAKRDLSLLDSTETLMPTPESSANVQTDDTLHPPRPESAGRV</sequence>
<comment type="similarity">
    <text evidence="5">Belongs to the STE12 transcription factor family.</text>
</comment>
<dbReference type="GeneID" id="36563857"/>
<feature type="region of interest" description="Disordered" evidence="6">
    <location>
        <begin position="442"/>
        <end position="466"/>
    </location>
</feature>
<dbReference type="InterPro" id="IPR052127">
    <property type="entry name" value="STE12_transcription_factor"/>
</dbReference>
<evidence type="ECO:0000313" key="7">
    <source>
        <dbReference type="EMBL" id="PSK40809.1"/>
    </source>
</evidence>
<evidence type="ECO:0000256" key="3">
    <source>
        <dbReference type="ARBA" id="ARBA00023163"/>
    </source>
</evidence>
<keyword evidence="2" id="KW-0805">Transcription regulation</keyword>
<dbReference type="VEuPathDB" id="FungiDB:C7M61_000464"/>
<protein>
    <recommendedName>
        <fullName evidence="9">Transcription factor steA</fullName>
    </recommendedName>
</protein>
<dbReference type="EMBL" id="PYFQ01000001">
    <property type="protein sequence ID" value="PSK40809.1"/>
    <property type="molecule type" value="Genomic_DNA"/>
</dbReference>
<evidence type="ECO:0008006" key="9">
    <source>
        <dbReference type="Google" id="ProtNLM"/>
    </source>
</evidence>
<feature type="region of interest" description="Disordered" evidence="6">
    <location>
        <begin position="478"/>
        <end position="511"/>
    </location>
</feature>
<evidence type="ECO:0000256" key="6">
    <source>
        <dbReference type="SAM" id="MobiDB-lite"/>
    </source>
</evidence>
<dbReference type="RefSeq" id="XP_024715508.1">
    <property type="nucleotide sequence ID" value="XM_024855909.1"/>
</dbReference>
<evidence type="ECO:0000256" key="1">
    <source>
        <dbReference type="ARBA" id="ARBA00004123"/>
    </source>
</evidence>
<evidence type="ECO:0000313" key="8">
    <source>
        <dbReference type="Proteomes" id="UP000241107"/>
    </source>
</evidence>
<dbReference type="GO" id="GO:1990527">
    <property type="term" value="C:Tec1p-Ste12p-Dig1p complex"/>
    <property type="evidence" value="ECO:0007669"/>
    <property type="project" value="TreeGrafter"/>
</dbReference>
<dbReference type="GO" id="GO:1990526">
    <property type="term" value="C:Ste12p-Dig1p-Dig2p complex"/>
    <property type="evidence" value="ECO:0007669"/>
    <property type="project" value="TreeGrafter"/>
</dbReference>
<evidence type="ECO:0000256" key="2">
    <source>
        <dbReference type="ARBA" id="ARBA00023015"/>
    </source>
</evidence>
<dbReference type="InterPro" id="IPR003120">
    <property type="entry name" value="Ste12"/>
</dbReference>
<organism evidence="7 8">
    <name type="scientific">Candidozyma pseudohaemuli</name>
    <dbReference type="NCBI Taxonomy" id="418784"/>
    <lineage>
        <taxon>Eukaryota</taxon>
        <taxon>Fungi</taxon>
        <taxon>Dikarya</taxon>
        <taxon>Ascomycota</taxon>
        <taxon>Saccharomycotina</taxon>
        <taxon>Pichiomycetes</taxon>
        <taxon>Metschnikowiaceae</taxon>
        <taxon>Candidozyma</taxon>
    </lineage>
</organism>
<name>A0A2P7YXY2_9ASCO</name>
<dbReference type="AlphaFoldDB" id="A0A2P7YXY2"/>
<accession>A0A2P7YXY2</accession>